<keyword evidence="7" id="KW-1185">Reference proteome</keyword>
<dbReference type="PROSITE" id="PS01241">
    <property type="entry name" value="LINK_1"/>
    <property type="match status" value="1"/>
</dbReference>
<evidence type="ECO:0000256" key="4">
    <source>
        <dbReference type="ARBA" id="ARBA00023157"/>
    </source>
</evidence>
<dbReference type="PANTHER" id="PTHR22804:SF54">
    <property type="match status" value="1"/>
</dbReference>
<evidence type="ECO:0000256" key="1">
    <source>
        <dbReference type="ARBA" id="ARBA00004613"/>
    </source>
</evidence>
<organism evidence="7 8">
    <name type="scientific">Branchiostoma belcheri</name>
    <name type="common">Amphioxus</name>
    <dbReference type="NCBI Taxonomy" id="7741"/>
    <lineage>
        <taxon>Eukaryota</taxon>
        <taxon>Metazoa</taxon>
        <taxon>Chordata</taxon>
        <taxon>Cephalochordata</taxon>
        <taxon>Leptocardii</taxon>
        <taxon>Amphioxiformes</taxon>
        <taxon>Branchiostomatidae</taxon>
        <taxon>Branchiostoma</taxon>
    </lineage>
</organism>
<accession>A0A6P4YRS0</accession>
<evidence type="ECO:0000313" key="8">
    <source>
        <dbReference type="RefSeq" id="XP_019627073.1"/>
    </source>
</evidence>
<feature type="signal peptide" evidence="5">
    <location>
        <begin position="1"/>
        <end position="21"/>
    </location>
</feature>
<name>A0A6P4YRS0_BRABE</name>
<evidence type="ECO:0000256" key="3">
    <source>
        <dbReference type="ARBA" id="ARBA00022737"/>
    </source>
</evidence>
<dbReference type="PRINTS" id="PR01265">
    <property type="entry name" value="LINKMODULE"/>
</dbReference>
<dbReference type="GO" id="GO:0001501">
    <property type="term" value="P:skeletal system development"/>
    <property type="evidence" value="ECO:0007669"/>
    <property type="project" value="TreeGrafter"/>
</dbReference>
<evidence type="ECO:0000313" key="7">
    <source>
        <dbReference type="Proteomes" id="UP000515135"/>
    </source>
</evidence>
<feature type="chain" id="PRO_5028131363" evidence="5">
    <location>
        <begin position="22"/>
        <end position="198"/>
    </location>
</feature>
<keyword evidence="2" id="KW-0964">Secreted</keyword>
<evidence type="ECO:0000256" key="5">
    <source>
        <dbReference type="SAM" id="SignalP"/>
    </source>
</evidence>
<dbReference type="PROSITE" id="PS50963">
    <property type="entry name" value="LINK_2"/>
    <property type="match status" value="1"/>
</dbReference>
<dbReference type="InterPro" id="IPR016187">
    <property type="entry name" value="CTDL_fold"/>
</dbReference>
<dbReference type="GO" id="GO:0005615">
    <property type="term" value="C:extracellular space"/>
    <property type="evidence" value="ECO:0007669"/>
    <property type="project" value="TreeGrafter"/>
</dbReference>
<dbReference type="PANTHER" id="PTHR22804">
    <property type="entry name" value="AGGRECAN/VERSICAN PROTEOGLYCAN"/>
    <property type="match status" value="1"/>
</dbReference>
<dbReference type="GO" id="GO:0005540">
    <property type="term" value="F:hyaluronic acid binding"/>
    <property type="evidence" value="ECO:0007669"/>
    <property type="project" value="InterPro"/>
</dbReference>
<dbReference type="Pfam" id="PF00193">
    <property type="entry name" value="Xlink"/>
    <property type="match status" value="1"/>
</dbReference>
<dbReference type="SMART" id="SM00445">
    <property type="entry name" value="LINK"/>
    <property type="match status" value="1"/>
</dbReference>
<dbReference type="InterPro" id="IPR016186">
    <property type="entry name" value="C-type_lectin-like/link_sf"/>
</dbReference>
<dbReference type="InterPro" id="IPR050691">
    <property type="entry name" value="Hyaluronan_bind_Proteoglycan"/>
</dbReference>
<evidence type="ECO:0000259" key="6">
    <source>
        <dbReference type="PROSITE" id="PS50963"/>
    </source>
</evidence>
<feature type="domain" description="Link" evidence="6">
    <location>
        <begin position="105"/>
        <end position="192"/>
    </location>
</feature>
<dbReference type="InterPro" id="IPR000538">
    <property type="entry name" value="Link_dom"/>
</dbReference>
<evidence type="ECO:0000256" key="2">
    <source>
        <dbReference type="ARBA" id="ARBA00022525"/>
    </source>
</evidence>
<dbReference type="GO" id="GO:0002052">
    <property type="term" value="P:positive regulation of neuroblast proliferation"/>
    <property type="evidence" value="ECO:0007669"/>
    <property type="project" value="TreeGrafter"/>
</dbReference>
<sequence>MLFFTTSLWLLLSLLAPGSSGDELDGPYGYGGDAEMGAPSFPLANDVGEASADEIESLMGGKESGQNLLGRLNALLEKRGYGHGGHASLTDVISDLCQVTPRLGRIFEVHSPAGGYKYDLDEAKHACEQQGATLASYHQLYEAWQDGLEMCKCGWLSDGTARYPMHTKKYQCGTIGINKCTWQATYDAWCFRKLSICG</sequence>
<keyword evidence="5" id="KW-0732">Signal</keyword>
<dbReference type="RefSeq" id="XP_019627073.1">
    <property type="nucleotide sequence ID" value="XM_019771514.1"/>
</dbReference>
<protein>
    <submittedName>
        <fullName evidence="8">Hyaluronan and proteoglycan link protein 1-like</fullName>
    </submittedName>
</protein>
<dbReference type="GeneID" id="109471965"/>
<keyword evidence="3" id="KW-0677">Repeat</keyword>
<dbReference type="Gene3D" id="3.10.100.10">
    <property type="entry name" value="Mannose-Binding Protein A, subunit A"/>
    <property type="match status" value="1"/>
</dbReference>
<dbReference type="AlphaFoldDB" id="A0A6P4YRS0"/>
<dbReference type="GO" id="GO:0010001">
    <property type="term" value="P:glial cell differentiation"/>
    <property type="evidence" value="ECO:0007669"/>
    <property type="project" value="TreeGrafter"/>
</dbReference>
<reference evidence="8" key="1">
    <citation type="submission" date="2025-08" db="UniProtKB">
        <authorList>
            <consortium name="RefSeq"/>
        </authorList>
    </citation>
    <scope>IDENTIFICATION</scope>
    <source>
        <tissue evidence="8">Gonad</tissue>
    </source>
</reference>
<gene>
    <name evidence="8" type="primary">LOC109471965</name>
</gene>
<dbReference type="SUPFAM" id="SSF56436">
    <property type="entry name" value="C-type lectin-like"/>
    <property type="match status" value="1"/>
</dbReference>
<dbReference type="OrthoDB" id="5359219at2759"/>
<dbReference type="GO" id="GO:0007417">
    <property type="term" value="P:central nervous system development"/>
    <property type="evidence" value="ECO:0007669"/>
    <property type="project" value="TreeGrafter"/>
</dbReference>
<comment type="subcellular location">
    <subcellularLocation>
        <location evidence="1">Secreted</location>
    </subcellularLocation>
</comment>
<dbReference type="GO" id="GO:0072534">
    <property type="term" value="C:perineuronal net"/>
    <property type="evidence" value="ECO:0007669"/>
    <property type="project" value="TreeGrafter"/>
</dbReference>
<proteinExistence type="predicted"/>
<dbReference type="GO" id="GO:0045202">
    <property type="term" value="C:synapse"/>
    <property type="evidence" value="ECO:0007669"/>
    <property type="project" value="TreeGrafter"/>
</dbReference>
<dbReference type="KEGG" id="bbel:109471965"/>
<dbReference type="GO" id="GO:0007155">
    <property type="term" value="P:cell adhesion"/>
    <property type="evidence" value="ECO:0007669"/>
    <property type="project" value="InterPro"/>
</dbReference>
<keyword evidence="4" id="KW-1015">Disulfide bond</keyword>
<dbReference type="Proteomes" id="UP000515135">
    <property type="component" value="Unplaced"/>
</dbReference>
<dbReference type="FunFam" id="3.10.100.10:FF:000151">
    <property type="match status" value="1"/>
</dbReference>